<protein>
    <recommendedName>
        <fullName evidence="5">Beta-glucosidase 11-like</fullName>
    </recommendedName>
</protein>
<dbReference type="SUPFAM" id="SSF51445">
    <property type="entry name" value="(Trans)glycosidases"/>
    <property type="match status" value="1"/>
</dbReference>
<comment type="caution">
    <text evidence="3">The sequence shown here is derived from an EMBL/GenBank/DDBJ whole genome shotgun (WGS) entry which is preliminary data.</text>
</comment>
<dbReference type="Pfam" id="PF00232">
    <property type="entry name" value="Glyco_hydro_1"/>
    <property type="match status" value="1"/>
</dbReference>
<evidence type="ECO:0000313" key="3">
    <source>
        <dbReference type="EMBL" id="KAF3455232.1"/>
    </source>
</evidence>
<dbReference type="GO" id="GO:0008422">
    <property type="term" value="F:beta-glucosidase activity"/>
    <property type="evidence" value="ECO:0007669"/>
    <property type="project" value="TreeGrafter"/>
</dbReference>
<dbReference type="FunFam" id="3.20.20.80:FF:000041">
    <property type="entry name" value="Beta-glucosidase 7"/>
    <property type="match status" value="1"/>
</dbReference>
<evidence type="ECO:0000256" key="1">
    <source>
        <dbReference type="ARBA" id="ARBA00010838"/>
    </source>
</evidence>
<dbReference type="EMBL" id="VOIH02000002">
    <property type="protein sequence ID" value="KAF3455232.1"/>
    <property type="molecule type" value="Genomic_DNA"/>
</dbReference>
<dbReference type="OrthoDB" id="65569at2759"/>
<dbReference type="InterPro" id="IPR001360">
    <property type="entry name" value="Glyco_hydro_1"/>
</dbReference>
<dbReference type="GO" id="GO:0005975">
    <property type="term" value="P:carbohydrate metabolic process"/>
    <property type="evidence" value="ECO:0007669"/>
    <property type="project" value="InterPro"/>
</dbReference>
<dbReference type="PRINTS" id="PR00131">
    <property type="entry name" value="GLHYDRLASE1"/>
</dbReference>
<dbReference type="PANTHER" id="PTHR10353:SF29">
    <property type="entry name" value="BETA-GLUCOSIDASE 11"/>
    <property type="match status" value="1"/>
</dbReference>
<evidence type="ECO:0008006" key="5">
    <source>
        <dbReference type="Google" id="ProtNLM"/>
    </source>
</evidence>
<dbReference type="Proteomes" id="UP000796880">
    <property type="component" value="Unassembled WGS sequence"/>
</dbReference>
<dbReference type="AlphaFoldDB" id="A0A8K0HM11"/>
<organism evidence="3 4">
    <name type="scientific">Rhamnella rubrinervis</name>
    <dbReference type="NCBI Taxonomy" id="2594499"/>
    <lineage>
        <taxon>Eukaryota</taxon>
        <taxon>Viridiplantae</taxon>
        <taxon>Streptophyta</taxon>
        <taxon>Embryophyta</taxon>
        <taxon>Tracheophyta</taxon>
        <taxon>Spermatophyta</taxon>
        <taxon>Magnoliopsida</taxon>
        <taxon>eudicotyledons</taxon>
        <taxon>Gunneridae</taxon>
        <taxon>Pentapetalae</taxon>
        <taxon>rosids</taxon>
        <taxon>fabids</taxon>
        <taxon>Rosales</taxon>
        <taxon>Rhamnaceae</taxon>
        <taxon>rhamnoid group</taxon>
        <taxon>Rhamneae</taxon>
        <taxon>Rhamnella</taxon>
    </lineage>
</organism>
<evidence type="ECO:0000256" key="2">
    <source>
        <dbReference type="RuleBase" id="RU003690"/>
    </source>
</evidence>
<proteinExistence type="inferred from homology"/>
<dbReference type="InterPro" id="IPR017853">
    <property type="entry name" value="GH"/>
</dbReference>
<reference evidence="3" key="1">
    <citation type="submission" date="2020-03" db="EMBL/GenBank/DDBJ databases">
        <title>A high-quality chromosome-level genome assembly of a woody plant with both climbing and erect habits, Rhamnella rubrinervis.</title>
        <authorList>
            <person name="Lu Z."/>
            <person name="Yang Y."/>
            <person name="Zhu X."/>
            <person name="Sun Y."/>
        </authorList>
    </citation>
    <scope>NUCLEOTIDE SEQUENCE</scope>
    <source>
        <strain evidence="3">BYM</strain>
        <tissue evidence="3">Leaf</tissue>
    </source>
</reference>
<dbReference type="PANTHER" id="PTHR10353">
    <property type="entry name" value="GLYCOSYL HYDROLASE"/>
    <property type="match status" value="1"/>
</dbReference>
<gene>
    <name evidence="3" type="ORF">FNV43_RR05680</name>
</gene>
<comment type="similarity">
    <text evidence="1 2">Belongs to the glycosyl hydrolase 1 family.</text>
</comment>
<keyword evidence="4" id="KW-1185">Reference proteome</keyword>
<dbReference type="Gene3D" id="3.20.20.80">
    <property type="entry name" value="Glycosidases"/>
    <property type="match status" value="1"/>
</dbReference>
<evidence type="ECO:0000313" key="4">
    <source>
        <dbReference type="Proteomes" id="UP000796880"/>
    </source>
</evidence>
<name>A0A8K0HM11_9ROSA</name>
<accession>A0A8K0HM11</accession>
<sequence length="496" mass="56733">MRSWKEQQTKMEELQAYGILLPGLVVSLEFSKSFHVFGVTKSHNFVIVQVLDIATMHGDTGDVACDQYHKYKEDVQLMVETGLDAYRFSISWSRLIPNGRGAINLKGLQYYNNLINELISQGIQPHVTLHHHDLPQALENEYGGWVNRKIVKDFTAYANVCFREFGDRVKYWTTVNEANVFASGGYDLGIMPPGRCSLPFGFGVNCSKGNSSTEPYMVAHHILLGHASAARLYKKRYQNKQHGSIGINLFHFWFVPLTNSTTDETATQRAKDFYLGWFLNPLIFGDYPDTMKKIAGSRIPAFTILESKFIRGSFDFLGMNYYNKVLIKDKSSNLKLENRDYHADGCIEMIIVQNKTSPFEFPNTPGGLAGALEHMKQHYGNPVTYVHENGQRTRHNSSLEDWPRVNYLHANIETLLDTIRNGSNVKGYFTWSFLDSLELLDGYEGSYGLYYVDFNDPDLVRQPKLSSHWYSQFLKTKSINTSVGFIKSLPHDYHYH</sequence>